<dbReference type="GO" id="GO:0006412">
    <property type="term" value="P:translation"/>
    <property type="evidence" value="ECO:0007669"/>
    <property type="project" value="UniProtKB-UniRule"/>
</dbReference>
<comment type="subunit">
    <text evidence="4">Part of the 50S ribosomal subunit. Contacts protein L20.</text>
</comment>
<dbReference type="InterPro" id="IPR028909">
    <property type="entry name" value="bL21-like"/>
</dbReference>
<dbReference type="GO" id="GO:0019843">
    <property type="term" value="F:rRNA binding"/>
    <property type="evidence" value="ECO:0007669"/>
    <property type="project" value="UniProtKB-UniRule"/>
</dbReference>
<reference evidence="6 7" key="1">
    <citation type="journal article" date="2016" name="Environ. Microbiol.">
        <title>Genomic resolution of a cold subsurface aquifer community provides metabolic insights for novel microbes adapted to high CO concentrations.</title>
        <authorList>
            <person name="Probst A.J."/>
            <person name="Castelle C.J."/>
            <person name="Singh A."/>
            <person name="Brown C.T."/>
            <person name="Anantharaman K."/>
            <person name="Sharon I."/>
            <person name="Hug L.A."/>
            <person name="Burstein D."/>
            <person name="Emerson J.B."/>
            <person name="Thomas B.C."/>
            <person name="Banfield J.F."/>
        </authorList>
    </citation>
    <scope>NUCLEOTIDE SEQUENCE [LARGE SCALE GENOMIC DNA]</scope>
    <source>
        <strain evidence="6">CG1_02_37_22</strain>
    </source>
</reference>
<comment type="similarity">
    <text evidence="1 4 5">Belongs to the bacterial ribosomal protein bL21 family.</text>
</comment>
<dbReference type="PANTHER" id="PTHR21349:SF0">
    <property type="entry name" value="LARGE RIBOSOMAL SUBUNIT PROTEIN BL21M"/>
    <property type="match status" value="1"/>
</dbReference>
<accession>A0A1J4TU34</accession>
<dbReference type="Pfam" id="PF00829">
    <property type="entry name" value="Ribosomal_L21p"/>
    <property type="match status" value="1"/>
</dbReference>
<comment type="caution">
    <text evidence="6">The sequence shown here is derived from an EMBL/GenBank/DDBJ whole genome shotgun (WGS) entry which is preliminary data.</text>
</comment>
<evidence type="ECO:0000256" key="4">
    <source>
        <dbReference type="HAMAP-Rule" id="MF_01363"/>
    </source>
</evidence>
<dbReference type="GO" id="GO:0005737">
    <property type="term" value="C:cytoplasm"/>
    <property type="evidence" value="ECO:0007669"/>
    <property type="project" value="UniProtKB-ARBA"/>
</dbReference>
<dbReference type="STRING" id="1805209.AUJ73_02055"/>
<name>A0A1J4TU34_9BACT</name>
<dbReference type="InterPro" id="IPR036164">
    <property type="entry name" value="bL21-like_sf"/>
</dbReference>
<sequence>MKYAIVKIGGKQFKAEEGKEILVDKLVLKADDKYEFKEILLIRTDDNIYIGDPYVKNGYVTGKYLGDSLGDKIFIEKFKAKVRYRRRIGFRASYSRIIIERIEVEEKTKISRKK</sequence>
<organism evidence="6 7">
    <name type="scientific">Candidatus Gottesmanbacteria bacterium CG1_02_37_22</name>
    <dbReference type="NCBI Taxonomy" id="1805209"/>
    <lineage>
        <taxon>Bacteria</taxon>
        <taxon>Candidatus Gottesmaniibacteriota</taxon>
    </lineage>
</organism>
<dbReference type="GO" id="GO:0003735">
    <property type="term" value="F:structural constituent of ribosome"/>
    <property type="evidence" value="ECO:0007669"/>
    <property type="project" value="InterPro"/>
</dbReference>
<keyword evidence="4 5" id="KW-0694">RNA-binding</keyword>
<dbReference type="SUPFAM" id="SSF141091">
    <property type="entry name" value="L21p-like"/>
    <property type="match status" value="1"/>
</dbReference>
<keyword evidence="4 5" id="KW-0699">rRNA-binding</keyword>
<gene>
    <name evidence="4" type="primary">rplU</name>
    <name evidence="6" type="ORF">AUJ73_02055</name>
</gene>
<evidence type="ECO:0000256" key="3">
    <source>
        <dbReference type="ARBA" id="ARBA00023274"/>
    </source>
</evidence>
<dbReference type="GO" id="GO:1990904">
    <property type="term" value="C:ribonucleoprotein complex"/>
    <property type="evidence" value="ECO:0007669"/>
    <property type="project" value="UniProtKB-KW"/>
</dbReference>
<evidence type="ECO:0000313" key="6">
    <source>
        <dbReference type="EMBL" id="OIO14539.1"/>
    </source>
</evidence>
<dbReference type="InterPro" id="IPR001787">
    <property type="entry name" value="Ribosomal_bL21"/>
</dbReference>
<evidence type="ECO:0000256" key="2">
    <source>
        <dbReference type="ARBA" id="ARBA00022980"/>
    </source>
</evidence>
<evidence type="ECO:0000313" key="7">
    <source>
        <dbReference type="Proteomes" id="UP000183120"/>
    </source>
</evidence>
<proteinExistence type="inferred from homology"/>
<keyword evidence="3 4" id="KW-0687">Ribonucleoprotein</keyword>
<dbReference type="GO" id="GO:0005840">
    <property type="term" value="C:ribosome"/>
    <property type="evidence" value="ECO:0007669"/>
    <property type="project" value="UniProtKB-KW"/>
</dbReference>
<protein>
    <recommendedName>
        <fullName evidence="4">Large ribosomal subunit protein bL21</fullName>
    </recommendedName>
</protein>
<dbReference type="PANTHER" id="PTHR21349">
    <property type="entry name" value="50S RIBOSOMAL PROTEIN L21"/>
    <property type="match status" value="1"/>
</dbReference>
<dbReference type="AlphaFoldDB" id="A0A1J4TU34"/>
<evidence type="ECO:0000256" key="1">
    <source>
        <dbReference type="ARBA" id="ARBA00008563"/>
    </source>
</evidence>
<dbReference type="HAMAP" id="MF_01363">
    <property type="entry name" value="Ribosomal_bL21"/>
    <property type="match status" value="1"/>
</dbReference>
<keyword evidence="2 4" id="KW-0689">Ribosomal protein</keyword>
<dbReference type="Proteomes" id="UP000183120">
    <property type="component" value="Unassembled WGS sequence"/>
</dbReference>
<dbReference type="EMBL" id="MNUY01000031">
    <property type="protein sequence ID" value="OIO14539.1"/>
    <property type="molecule type" value="Genomic_DNA"/>
</dbReference>
<comment type="function">
    <text evidence="4 5">This protein binds to 23S rRNA in the presence of protein L20.</text>
</comment>
<evidence type="ECO:0000256" key="5">
    <source>
        <dbReference type="RuleBase" id="RU000562"/>
    </source>
</evidence>
<dbReference type="NCBIfam" id="TIGR00061">
    <property type="entry name" value="L21"/>
    <property type="match status" value="1"/>
</dbReference>